<dbReference type="NCBIfam" id="NF008577">
    <property type="entry name" value="PRK11536.1"/>
    <property type="match status" value="1"/>
</dbReference>
<dbReference type="AlphaFoldDB" id="A0AAW3YY27"/>
<dbReference type="PANTHER" id="PTHR30212">
    <property type="entry name" value="PROTEIN YIIM"/>
    <property type="match status" value="1"/>
</dbReference>
<comment type="caution">
    <text evidence="2">The sequence shown here is derived from an EMBL/GenBank/DDBJ whole genome shotgun (WGS) entry which is preliminary data.</text>
</comment>
<dbReference type="GO" id="GO:0003824">
    <property type="term" value="F:catalytic activity"/>
    <property type="evidence" value="ECO:0007669"/>
    <property type="project" value="InterPro"/>
</dbReference>
<dbReference type="GO" id="GO:0030151">
    <property type="term" value="F:molybdenum ion binding"/>
    <property type="evidence" value="ECO:0007669"/>
    <property type="project" value="InterPro"/>
</dbReference>
<name>A0AAW3YY27_9GAMM</name>
<proteinExistence type="predicted"/>
<dbReference type="EMBL" id="JACXBF010000501">
    <property type="protein sequence ID" value="MBD2802451.1"/>
    <property type="molecule type" value="Genomic_DNA"/>
</dbReference>
<dbReference type="InterPro" id="IPR011037">
    <property type="entry name" value="Pyrv_Knase-like_insert_dom_sf"/>
</dbReference>
<dbReference type="InterPro" id="IPR005163">
    <property type="entry name" value="Tri_helical_YiiM-like"/>
</dbReference>
<dbReference type="RefSeq" id="WP_323869647.1">
    <property type="nucleotide sequence ID" value="NZ_JACXBF010000501.1"/>
</dbReference>
<sequence>MYYPQVYRGKTIFSEKLGASAIHKLLVNGRLQLTSLGLEGDEQREHFHGGPDRALCHYPMEHYLFWKRQLPELTELFSPPFFGENISTEGMTEENVHIGDIFQWGETLIQITQPRSPCYKLNLITGISDFAAMMQNNGCCGWLYRVISPGFVSTAEPIKLLSRNSDISVKEAISIAFHSPFDEEQYRHLMGAAGLSASWSLTMQKRLLLGRIEDFNRRLFGHQPKNNAKE</sequence>
<dbReference type="Proteomes" id="UP001193920">
    <property type="component" value="Unassembled WGS sequence"/>
</dbReference>
<dbReference type="PROSITE" id="PS51340">
    <property type="entry name" value="MOSC"/>
    <property type="match status" value="1"/>
</dbReference>
<dbReference type="Pfam" id="PF03473">
    <property type="entry name" value="MOSC"/>
    <property type="match status" value="1"/>
</dbReference>
<dbReference type="GO" id="GO:0030170">
    <property type="term" value="F:pyridoxal phosphate binding"/>
    <property type="evidence" value="ECO:0007669"/>
    <property type="project" value="InterPro"/>
</dbReference>
<reference evidence="2" key="1">
    <citation type="submission" date="2020-09" db="EMBL/GenBank/DDBJ databases">
        <authorList>
            <person name="Palma L."/>
            <person name="Caballero P."/>
            <person name="Berry C."/>
            <person name="Del Valle E."/>
        </authorList>
    </citation>
    <scope>NUCLEOTIDE SEQUENCE</scope>
    <source>
        <strain evidence="2">M</strain>
    </source>
</reference>
<evidence type="ECO:0000259" key="1">
    <source>
        <dbReference type="PROSITE" id="PS51340"/>
    </source>
</evidence>
<dbReference type="InterPro" id="IPR052353">
    <property type="entry name" value="Benzoxazolinone_Detox_Enz"/>
</dbReference>
<accession>A0AAW3YY27</accession>
<evidence type="ECO:0000313" key="2">
    <source>
        <dbReference type="EMBL" id="MBD2802451.1"/>
    </source>
</evidence>
<organism evidence="2">
    <name type="scientific">Xenorhabdus szentirmaii</name>
    <dbReference type="NCBI Taxonomy" id="290112"/>
    <lineage>
        <taxon>Bacteria</taxon>
        <taxon>Pseudomonadati</taxon>
        <taxon>Pseudomonadota</taxon>
        <taxon>Gammaproteobacteria</taxon>
        <taxon>Enterobacterales</taxon>
        <taxon>Morganellaceae</taxon>
        <taxon>Xenorhabdus</taxon>
    </lineage>
</organism>
<dbReference type="PANTHER" id="PTHR30212:SF2">
    <property type="entry name" value="PROTEIN YIIM"/>
    <property type="match status" value="1"/>
</dbReference>
<gene>
    <name evidence="2" type="primary">yiiM</name>
    <name evidence="2" type="ORF">ID854_18885</name>
</gene>
<reference evidence="2" key="2">
    <citation type="journal article" date="2024" name="Toxins">
        <title>Genome Sequence Analysis of Native Xenorhabdus Strains Isolated from Entomopathogenic Nematodes in Argentina.</title>
        <authorList>
            <person name="Palma L."/>
            <person name="Frizzo L."/>
            <person name="Kaiser S."/>
            <person name="Berry C."/>
            <person name="Caballero P."/>
            <person name="Bode H.B."/>
            <person name="Del Valle E.E."/>
        </authorList>
    </citation>
    <scope>NUCLEOTIDE SEQUENCE</scope>
    <source>
        <strain evidence="2">M</strain>
    </source>
</reference>
<dbReference type="Pfam" id="PF03475">
    <property type="entry name" value="YiiM_3-alpha"/>
    <property type="match status" value="1"/>
</dbReference>
<dbReference type="Gene3D" id="2.40.33.20">
    <property type="entry name" value="PK beta-barrel domain-like"/>
    <property type="match status" value="1"/>
</dbReference>
<dbReference type="InterPro" id="IPR005302">
    <property type="entry name" value="MoCF_Sase_C"/>
</dbReference>
<protein>
    <submittedName>
        <fullName evidence="2">6-N-hydroxylaminopurine resistance protein</fullName>
    </submittedName>
</protein>
<feature type="domain" description="MOSC" evidence="1">
    <location>
        <begin position="25"/>
        <end position="161"/>
    </location>
</feature>
<dbReference type="SUPFAM" id="SSF50800">
    <property type="entry name" value="PK beta-barrel domain-like"/>
    <property type="match status" value="1"/>
</dbReference>